<gene>
    <name evidence="1" type="ORF">FPE_LOCUS9006</name>
</gene>
<evidence type="ECO:0000313" key="1">
    <source>
        <dbReference type="EMBL" id="CAI9761576.1"/>
    </source>
</evidence>
<sequence length="119" mass="13343">MEFTVKNPNRRINLWFSGLDVVLLHENSEISKGIVQGFSLRKRSEAKRMKVNCNNGGIKGGNMNNSSKKEVDFNVKMNGLARFRAGKWIHEEKQVQVLCKNLKMGDNAEADGCVSSIDS</sequence>
<organism evidence="1 2">
    <name type="scientific">Fraxinus pennsylvanica</name>
    <dbReference type="NCBI Taxonomy" id="56036"/>
    <lineage>
        <taxon>Eukaryota</taxon>
        <taxon>Viridiplantae</taxon>
        <taxon>Streptophyta</taxon>
        <taxon>Embryophyta</taxon>
        <taxon>Tracheophyta</taxon>
        <taxon>Spermatophyta</taxon>
        <taxon>Magnoliopsida</taxon>
        <taxon>eudicotyledons</taxon>
        <taxon>Gunneridae</taxon>
        <taxon>Pentapetalae</taxon>
        <taxon>asterids</taxon>
        <taxon>lamiids</taxon>
        <taxon>Lamiales</taxon>
        <taxon>Oleaceae</taxon>
        <taxon>Oleeae</taxon>
        <taxon>Fraxinus</taxon>
    </lineage>
</organism>
<evidence type="ECO:0000313" key="2">
    <source>
        <dbReference type="Proteomes" id="UP000834106"/>
    </source>
</evidence>
<protein>
    <submittedName>
        <fullName evidence="1">Uncharacterized protein</fullName>
    </submittedName>
</protein>
<accession>A0AAD2DS26</accession>
<reference evidence="1" key="1">
    <citation type="submission" date="2023-05" db="EMBL/GenBank/DDBJ databases">
        <authorList>
            <person name="Huff M."/>
        </authorList>
    </citation>
    <scope>NUCLEOTIDE SEQUENCE</scope>
</reference>
<keyword evidence="2" id="KW-1185">Reference proteome</keyword>
<proteinExistence type="predicted"/>
<name>A0AAD2DS26_9LAMI</name>
<dbReference type="AlphaFoldDB" id="A0AAD2DS26"/>
<dbReference type="EMBL" id="OU503040">
    <property type="protein sequence ID" value="CAI9761576.1"/>
    <property type="molecule type" value="Genomic_DNA"/>
</dbReference>
<dbReference type="Proteomes" id="UP000834106">
    <property type="component" value="Chromosome 5"/>
</dbReference>